<gene>
    <name evidence="4" type="ORF">TEMA_11240</name>
</gene>
<feature type="domain" description="YobI-like P-loop NTPase" evidence="3">
    <location>
        <begin position="16"/>
        <end position="235"/>
    </location>
</feature>
<evidence type="ECO:0000256" key="1">
    <source>
        <dbReference type="SAM" id="Coils"/>
    </source>
</evidence>
<name>A0ABY9Q2J3_9FIRM</name>
<keyword evidence="2" id="KW-0812">Transmembrane</keyword>
<organism evidence="4 5">
    <name type="scientific">Terrisporobacter mayombei</name>
    <dbReference type="NCBI Taxonomy" id="1541"/>
    <lineage>
        <taxon>Bacteria</taxon>
        <taxon>Bacillati</taxon>
        <taxon>Bacillota</taxon>
        <taxon>Clostridia</taxon>
        <taxon>Peptostreptococcales</taxon>
        <taxon>Peptostreptococcaceae</taxon>
        <taxon>Terrisporobacter</taxon>
    </lineage>
</organism>
<dbReference type="InterPro" id="IPR048428">
    <property type="entry name" value="YobI-NTPase"/>
</dbReference>
<dbReference type="Proteomes" id="UP001235030">
    <property type="component" value="Chromosome"/>
</dbReference>
<dbReference type="EMBL" id="CP101637">
    <property type="protein sequence ID" value="WMT80802.1"/>
    <property type="molecule type" value="Genomic_DNA"/>
</dbReference>
<evidence type="ECO:0000313" key="4">
    <source>
        <dbReference type="EMBL" id="WMT80802.1"/>
    </source>
</evidence>
<keyword evidence="2" id="KW-1133">Transmembrane helix</keyword>
<keyword evidence="1" id="KW-0175">Coiled coil</keyword>
<accession>A0ABY9Q2J3</accession>
<sequence>MRFIQITTKGISLFFSGVIFSVIFVIAVFNFVRMQKNKSIFKKLNFSGNEIEIFEKSDESYFDKYLNEVLYIFENCDADVIVFEDIDRYNMNEIFQRLREINILVNSKRVRSHKEVLRFLYLVRDDIFISKDRTKFFDFIVPIVPVIDSSNSYNQFIAHLKAGNIFDKFDEHFLQGISLYVDDMRMLKNIYNEFVIYYNRIGTTEQDYNKLLAMIVYKNIFPRDFSETQINVGFVSTIFANKEEIIKEEINKINIKIQELEDKFNDCEKEHINNIGELDLIYGSRNMYGELSVNCNNPQYIERKKNFELRQSNTYYEIKERINILNDEKVILNYKKLSEIITRENINEIFDVNYENFIGEINDFNEIKSSQYFDLIKYLIRNGYIDETYTDYMTYFYPNSLSRNDKMFLRSVTDKKAKEWTYNIENQRLVLYRLKEVDFDEIETLNFNLFEYLLQYQHENKKYLDRFMNQLRDSRQFKFMQGYFNFTRDLATYIKTTNKYWTTFLEEINSCSQFTYKEMKECILQTLYYSDKVDIENINKDGFLSNTISSDRMFLNIEEPNVEKLIEEFIILNIKFETLVFEESNKELFESVYKNKLYKLNQENISLILRYIFKVENEYDIKNKNYSLLLENSNSKLLEYVNENIQNYIEMIINNCEDKILDVQEAALKLINNNDVDLTKIKEYIMLLDTELTLLKDIENRELWAYVLQNRKIKYSIENILIYYFAMDSTLDEILINFINSGEIKFEISQTYIDETFGEGSSQKIFKSIAVCEDIKIENYIKILKELKYIYPAPTQEIEELSGERVEVLVELDKFEVTAQNIEFLQSNYNKLFIIFIEKNIEKYINKIEDLPKVKKDELITLLSSNIDDDFKIKLSSNFEGQISISQIECSDSVKNFIINNNFDKSDLIDLVQNYMDSSDLIKNTTLNICVEHINMIIEDKIDFNYDLLIELLKEDDIVNDTKLKLLNNSLYKLSKTETQEAIKCIGLIEHEKIFTNGRPKFEINGVNREFLSECANKRWISEFSEEEGFYKISRKRLCLT</sequence>
<feature type="coiled-coil region" evidence="1">
    <location>
        <begin position="243"/>
        <end position="270"/>
    </location>
</feature>
<evidence type="ECO:0000259" key="3">
    <source>
        <dbReference type="Pfam" id="PF20693"/>
    </source>
</evidence>
<keyword evidence="2" id="KW-0472">Membrane</keyword>
<reference evidence="4 5" key="1">
    <citation type="submission" date="2022-07" db="EMBL/GenBank/DDBJ databases">
        <title>Genome sequence of Terrisporobacter mayombei DSM6539.</title>
        <authorList>
            <person name="Boeer T."/>
            <person name="Bengelsdorf F.R."/>
            <person name="Daniel R."/>
            <person name="Poehlein A."/>
        </authorList>
    </citation>
    <scope>NUCLEOTIDE SEQUENCE [LARGE SCALE GENOMIC DNA]</scope>
    <source>
        <strain evidence="4 5">DSM 6539</strain>
    </source>
</reference>
<protein>
    <recommendedName>
        <fullName evidence="3">YobI-like P-loop NTPase domain-containing protein</fullName>
    </recommendedName>
</protein>
<evidence type="ECO:0000313" key="5">
    <source>
        <dbReference type="Proteomes" id="UP001235030"/>
    </source>
</evidence>
<keyword evidence="5" id="KW-1185">Reference proteome</keyword>
<feature type="transmembrane region" description="Helical" evidence="2">
    <location>
        <begin position="12"/>
        <end position="32"/>
    </location>
</feature>
<dbReference type="Pfam" id="PF20693">
    <property type="entry name" value="YobI-ATPase"/>
    <property type="match status" value="1"/>
</dbReference>
<evidence type="ECO:0000256" key="2">
    <source>
        <dbReference type="SAM" id="Phobius"/>
    </source>
</evidence>
<proteinExistence type="predicted"/>